<feature type="region of interest" description="Disordered" evidence="1">
    <location>
        <begin position="1"/>
        <end position="24"/>
    </location>
</feature>
<dbReference type="InParanoid" id="B9T2W3"/>
<keyword evidence="3" id="KW-1185">Reference proteome</keyword>
<evidence type="ECO:0000256" key="1">
    <source>
        <dbReference type="SAM" id="MobiDB-lite"/>
    </source>
</evidence>
<proteinExistence type="predicted"/>
<feature type="compositionally biased region" description="Low complexity" evidence="1">
    <location>
        <begin position="11"/>
        <end position="20"/>
    </location>
</feature>
<name>B9T2W3_RICCO</name>
<dbReference type="Proteomes" id="UP000008311">
    <property type="component" value="Unassembled WGS sequence"/>
</dbReference>
<evidence type="ECO:0000313" key="3">
    <source>
        <dbReference type="Proteomes" id="UP000008311"/>
    </source>
</evidence>
<protein>
    <submittedName>
        <fullName evidence="2">Uncharacterized protein</fullName>
    </submittedName>
</protein>
<dbReference type="STRING" id="3988.B9T2W3"/>
<organism evidence="2 3">
    <name type="scientific">Ricinus communis</name>
    <name type="common">Castor bean</name>
    <dbReference type="NCBI Taxonomy" id="3988"/>
    <lineage>
        <taxon>Eukaryota</taxon>
        <taxon>Viridiplantae</taxon>
        <taxon>Streptophyta</taxon>
        <taxon>Embryophyta</taxon>
        <taxon>Tracheophyta</taxon>
        <taxon>Spermatophyta</taxon>
        <taxon>Magnoliopsida</taxon>
        <taxon>eudicotyledons</taxon>
        <taxon>Gunneridae</taxon>
        <taxon>Pentapetalae</taxon>
        <taxon>rosids</taxon>
        <taxon>fabids</taxon>
        <taxon>Malpighiales</taxon>
        <taxon>Euphorbiaceae</taxon>
        <taxon>Acalyphoideae</taxon>
        <taxon>Acalypheae</taxon>
        <taxon>Ricinus</taxon>
    </lineage>
</organism>
<reference evidence="3" key="1">
    <citation type="journal article" date="2010" name="Nat. Biotechnol.">
        <title>Draft genome sequence of the oilseed species Ricinus communis.</title>
        <authorList>
            <person name="Chan A.P."/>
            <person name="Crabtree J."/>
            <person name="Zhao Q."/>
            <person name="Lorenzi H."/>
            <person name="Orvis J."/>
            <person name="Puiu D."/>
            <person name="Melake-Berhan A."/>
            <person name="Jones K.M."/>
            <person name="Redman J."/>
            <person name="Chen G."/>
            <person name="Cahoon E.B."/>
            <person name="Gedil M."/>
            <person name="Stanke M."/>
            <person name="Haas B.J."/>
            <person name="Wortman J.R."/>
            <person name="Fraser-Liggett C.M."/>
            <person name="Ravel J."/>
            <person name="Rabinowicz P.D."/>
        </authorList>
    </citation>
    <scope>NUCLEOTIDE SEQUENCE [LARGE SCALE GENOMIC DNA]</scope>
    <source>
        <strain evidence="3">cv. Hale</strain>
    </source>
</reference>
<evidence type="ECO:0000313" key="2">
    <source>
        <dbReference type="EMBL" id="EEF29799.1"/>
    </source>
</evidence>
<sequence>MGLFRQLFGPKKASSGSSSTAKDKKRWSFARSSNTILSLSNKHDISLSGLFDDSLDANKHVIAVAAATAAVAEAALAAAQATAEVVRLTSGGGRSTTTSNVSGHVSGSHRRWQVVFSECLVHIQESSHQSFSGEFKGSCRRLKVLATAGGGGGDGEFPSFLPKEVERIKDPFARS</sequence>
<accession>B9T2W3</accession>
<dbReference type="AlphaFoldDB" id="B9T2W3"/>
<dbReference type="EMBL" id="EQ974394">
    <property type="protein sequence ID" value="EEF29799.1"/>
    <property type="molecule type" value="Genomic_DNA"/>
</dbReference>
<gene>
    <name evidence="2" type="ORF">RCOM_1394810</name>
</gene>